<dbReference type="EMBL" id="ML976618">
    <property type="protein sequence ID" value="KAF1842160.1"/>
    <property type="molecule type" value="Genomic_DNA"/>
</dbReference>
<keyword evidence="3" id="KW-1185">Reference proteome</keyword>
<feature type="region of interest" description="Disordered" evidence="1">
    <location>
        <begin position="67"/>
        <end position="124"/>
    </location>
</feature>
<evidence type="ECO:0000313" key="2">
    <source>
        <dbReference type="EMBL" id="KAF1842160.1"/>
    </source>
</evidence>
<evidence type="ECO:0000256" key="1">
    <source>
        <dbReference type="SAM" id="MobiDB-lite"/>
    </source>
</evidence>
<dbReference type="AlphaFoldDB" id="A0A9P4GAS5"/>
<feature type="compositionally biased region" description="Basic and acidic residues" evidence="1">
    <location>
        <begin position="253"/>
        <end position="271"/>
    </location>
</feature>
<sequence>MLPSFPVILTSLKFMHPEHRTQVLDNCSDQELYCLLVDALNTLPRRTIQELLLRILLLPQARNVRTNTNEQSPVQRTEPGQVIKPSLTQVPNPPHIQSNTSEQIPQDQPNHQPSSLERTRLAARPRPAPLLRVIGNLRDDASPVGIHAAISNRAVPKIVLPTAAHLASNDDCRNTASSKPETLSTAAVSTTTPETTTRASTGSIIRVVAPQTSTSSTTLKRVMAEVAPQDLDRPLKRCMREKEAPFNVPSEGTAREPEHEQRAGSSPELHDELDNASLDLIDRDAISSERRCLNLRLYEGSTTLQEMCFESGDDKRACDYCVRTRRLCVRMYKDDDDKTYKLGFFPLPEKWRKGVNYDNVGFWVRVFRR</sequence>
<feature type="compositionally biased region" description="Polar residues" evidence="1">
    <location>
        <begin position="86"/>
        <end position="116"/>
    </location>
</feature>
<feature type="compositionally biased region" description="Polar residues" evidence="1">
    <location>
        <begin position="174"/>
        <end position="183"/>
    </location>
</feature>
<feature type="region of interest" description="Disordered" evidence="1">
    <location>
        <begin position="240"/>
        <end position="271"/>
    </location>
</feature>
<dbReference type="Proteomes" id="UP000800039">
    <property type="component" value="Unassembled WGS sequence"/>
</dbReference>
<name>A0A9P4GAS5_9PLEO</name>
<organism evidence="2 3">
    <name type="scientific">Cucurbitaria berberidis CBS 394.84</name>
    <dbReference type="NCBI Taxonomy" id="1168544"/>
    <lineage>
        <taxon>Eukaryota</taxon>
        <taxon>Fungi</taxon>
        <taxon>Dikarya</taxon>
        <taxon>Ascomycota</taxon>
        <taxon>Pezizomycotina</taxon>
        <taxon>Dothideomycetes</taxon>
        <taxon>Pleosporomycetidae</taxon>
        <taxon>Pleosporales</taxon>
        <taxon>Pleosporineae</taxon>
        <taxon>Cucurbitariaceae</taxon>
        <taxon>Cucurbitaria</taxon>
    </lineage>
</organism>
<gene>
    <name evidence="2" type="ORF">K460DRAFT_435495</name>
</gene>
<feature type="region of interest" description="Disordered" evidence="1">
    <location>
        <begin position="169"/>
        <end position="201"/>
    </location>
</feature>
<dbReference type="OrthoDB" id="3681251at2759"/>
<feature type="compositionally biased region" description="Low complexity" evidence="1">
    <location>
        <begin position="184"/>
        <end position="201"/>
    </location>
</feature>
<proteinExistence type="predicted"/>
<protein>
    <submittedName>
        <fullName evidence="2">Uncharacterized protein</fullName>
    </submittedName>
</protein>
<accession>A0A9P4GAS5</accession>
<comment type="caution">
    <text evidence="2">The sequence shown here is derived from an EMBL/GenBank/DDBJ whole genome shotgun (WGS) entry which is preliminary data.</text>
</comment>
<reference evidence="2" key="1">
    <citation type="submission" date="2020-01" db="EMBL/GenBank/DDBJ databases">
        <authorList>
            <consortium name="DOE Joint Genome Institute"/>
            <person name="Haridas S."/>
            <person name="Albert R."/>
            <person name="Binder M."/>
            <person name="Bloem J."/>
            <person name="Labutti K."/>
            <person name="Salamov A."/>
            <person name="Andreopoulos B."/>
            <person name="Baker S.E."/>
            <person name="Barry K."/>
            <person name="Bills G."/>
            <person name="Bluhm B.H."/>
            <person name="Cannon C."/>
            <person name="Castanera R."/>
            <person name="Culley D.E."/>
            <person name="Daum C."/>
            <person name="Ezra D."/>
            <person name="Gonzalez J.B."/>
            <person name="Henrissat B."/>
            <person name="Kuo A."/>
            <person name="Liang C."/>
            <person name="Lipzen A."/>
            <person name="Lutzoni F."/>
            <person name="Magnuson J."/>
            <person name="Mondo S."/>
            <person name="Nolan M."/>
            <person name="Ohm R."/>
            <person name="Pangilinan J."/>
            <person name="Park H.-J."/>
            <person name="Ramirez L."/>
            <person name="Alfaro M."/>
            <person name="Sun H."/>
            <person name="Tritt A."/>
            <person name="Yoshinaga Y."/>
            <person name="Zwiers L.-H."/>
            <person name="Turgeon B.G."/>
            <person name="Goodwin S.B."/>
            <person name="Spatafora J.W."/>
            <person name="Crous P.W."/>
            <person name="Grigoriev I.V."/>
        </authorList>
    </citation>
    <scope>NUCLEOTIDE SEQUENCE</scope>
    <source>
        <strain evidence="2">CBS 394.84</strain>
    </source>
</reference>
<evidence type="ECO:0000313" key="3">
    <source>
        <dbReference type="Proteomes" id="UP000800039"/>
    </source>
</evidence>
<dbReference type="GeneID" id="63855655"/>
<dbReference type="RefSeq" id="XP_040784723.1">
    <property type="nucleotide sequence ID" value="XM_040938399.1"/>
</dbReference>